<dbReference type="EMBL" id="CP009896">
    <property type="protein sequence ID" value="AIY17752.1"/>
    <property type="molecule type" value="Genomic_DNA"/>
</dbReference>
<keyword evidence="2" id="KW-1185">Reference proteome</keyword>
<dbReference type="OrthoDB" id="3515662at2"/>
<dbReference type="KEGG" id="psim:KR76_15060"/>
<protein>
    <submittedName>
        <fullName evidence="1">Phage protein</fullName>
    </submittedName>
</protein>
<dbReference type="STRING" id="2045.KR76_15060"/>
<dbReference type="GeneID" id="96612837"/>
<gene>
    <name evidence="1" type="ORF">KR76_15060</name>
</gene>
<dbReference type="Proteomes" id="UP000030300">
    <property type="component" value="Chromosome"/>
</dbReference>
<accession>A0A0A1DM84</accession>
<proteinExistence type="predicted"/>
<evidence type="ECO:0000313" key="1">
    <source>
        <dbReference type="EMBL" id="AIY17752.1"/>
    </source>
</evidence>
<dbReference type="AlphaFoldDB" id="A0A0A1DM84"/>
<organism evidence="1 2">
    <name type="scientific">Nocardioides simplex</name>
    <name type="common">Arthrobacter simplex</name>
    <dbReference type="NCBI Taxonomy" id="2045"/>
    <lineage>
        <taxon>Bacteria</taxon>
        <taxon>Bacillati</taxon>
        <taxon>Actinomycetota</taxon>
        <taxon>Actinomycetes</taxon>
        <taxon>Propionibacteriales</taxon>
        <taxon>Nocardioidaceae</taxon>
        <taxon>Pimelobacter</taxon>
    </lineage>
</organism>
<sequence length="382" mass="41031">MPILDIQKRARELGRIRLGQKQAFTRRDGSEGVKPVKLDRFRLTSASKPLLEKVAELYGGDVAEWTPPGGSPQWEVVTASARLPIMVPPQPVTQWYETWSRAGCQHRCDGQHNVLTDEPCDPDDPQHIEALKKPTTRLNVVLRDVEGIGVWRVETHGWNAALELPDVAEFLAQAGGYVNGWLALEQRTSVGRNESTGQPETRHYMVPIIEIDVTPAQLMAGHGRVAAPALAGGPVTSAPALAAAGPDYVALAAEATDAEEIRELWRQANAAGHMTQGLNEHLVRRAAELPDPAAAAAPAEQAVDEDGAVEGEVVGDDTPVADPGPDADAIWQRIVTEAGQQGMTLPDVQDHFAQVMGGLTCDSASAAELQHYLTQLQTGHAA</sequence>
<name>A0A0A1DM84_NOCSI</name>
<dbReference type="HOGENOM" id="CLU_723271_0_0_11"/>
<dbReference type="eggNOG" id="ENOG5032FWY">
    <property type="taxonomic scope" value="Bacteria"/>
</dbReference>
<evidence type="ECO:0000313" key="2">
    <source>
        <dbReference type="Proteomes" id="UP000030300"/>
    </source>
</evidence>
<dbReference type="Pfam" id="PF18897">
    <property type="entry name" value="Gp3-like"/>
    <property type="match status" value="1"/>
</dbReference>
<dbReference type="RefSeq" id="WP_038679405.1">
    <property type="nucleotide sequence ID" value="NZ_BJMC01000009.1"/>
</dbReference>
<reference evidence="1 2" key="1">
    <citation type="journal article" date="2015" name="Genome Announc.">
        <title>Complete Genome Sequence of Steroid-Transforming Nocardioides simplex VKM Ac-2033D.</title>
        <authorList>
            <person name="Shtratnikova V.Y."/>
            <person name="Schelkunov M.I."/>
            <person name="Pekov Y.A."/>
            <person name="Fokina V.V."/>
            <person name="Logacheva M.D."/>
            <person name="Sokolov S.L."/>
            <person name="Bragin E.Y."/>
            <person name="Ashapkin V.V."/>
            <person name="Donova M.V."/>
        </authorList>
    </citation>
    <scope>NUCLEOTIDE SEQUENCE [LARGE SCALE GENOMIC DNA]</scope>
    <source>
        <strain evidence="1 2">VKM Ac-2033D</strain>
    </source>
</reference>
<dbReference type="InterPro" id="IPR043991">
    <property type="entry name" value="Gp3-like"/>
</dbReference>